<feature type="region of interest" description="Disordered" evidence="1">
    <location>
        <begin position="28"/>
        <end position="72"/>
    </location>
</feature>
<name>A0A498KZR2_9EURY</name>
<evidence type="ECO:0000259" key="2">
    <source>
        <dbReference type="Pfam" id="PF00188"/>
    </source>
</evidence>
<sequence length="236" mass="24907">MARTLLLVLGMVVLVSIGVGVLVGIQVGNGTDSPPQSQTVTTSPTGESTPTPVPGPSQTQNETTQIAQPNSPNHQLQAAILSSINDYRIRHNRSPLVDTGPHTNRLKKMATKHSQHMAAVGVAKTSLRGSTGPERYSDAGLDNMCPFPSNSGYSTIDPSVGKLELVAKPVEAPPYENVEGGYNGDVSTVANNALSVWVESNQDRRKLLYKNAKQAGIGFVVTDRGSVYVTVALCGS</sequence>
<feature type="domain" description="SCP" evidence="2">
    <location>
        <begin position="82"/>
        <end position="231"/>
    </location>
</feature>
<dbReference type="Gene3D" id="3.40.33.10">
    <property type="entry name" value="CAP"/>
    <property type="match status" value="1"/>
</dbReference>
<dbReference type="Pfam" id="PF00188">
    <property type="entry name" value="CAP"/>
    <property type="match status" value="1"/>
</dbReference>
<dbReference type="AlphaFoldDB" id="A0A498KZR2"/>
<dbReference type="SUPFAM" id="SSF55797">
    <property type="entry name" value="PR-1-like"/>
    <property type="match status" value="1"/>
</dbReference>
<dbReference type="InterPro" id="IPR014044">
    <property type="entry name" value="CAP_dom"/>
</dbReference>
<evidence type="ECO:0000256" key="1">
    <source>
        <dbReference type="SAM" id="MobiDB-lite"/>
    </source>
</evidence>
<evidence type="ECO:0000313" key="3">
    <source>
        <dbReference type="EMBL" id="RXK48686.1"/>
    </source>
</evidence>
<accession>A0A498KZR2</accession>
<dbReference type="Proteomes" id="UP000289691">
    <property type="component" value="Unassembled WGS sequence"/>
</dbReference>
<gene>
    <name evidence="3" type="ORF">EAF64_13525</name>
</gene>
<protein>
    <submittedName>
        <fullName evidence="3">CAP domain-containing protein</fullName>
    </submittedName>
</protein>
<dbReference type="InterPro" id="IPR035940">
    <property type="entry name" value="CAP_sf"/>
</dbReference>
<comment type="caution">
    <text evidence="3">The sequence shown here is derived from an EMBL/GenBank/DDBJ whole genome shotgun (WGS) entry which is preliminary data.</text>
</comment>
<dbReference type="RefSeq" id="WP_129069523.1">
    <property type="nucleotide sequence ID" value="NZ_RDFA01000004.1"/>
</dbReference>
<feature type="compositionally biased region" description="Low complexity" evidence="1">
    <location>
        <begin position="28"/>
        <end position="50"/>
    </location>
</feature>
<evidence type="ECO:0000313" key="4">
    <source>
        <dbReference type="Proteomes" id="UP000289691"/>
    </source>
</evidence>
<proteinExistence type="predicted"/>
<dbReference type="EMBL" id="RDFA01000004">
    <property type="protein sequence ID" value="RXK48686.1"/>
    <property type="molecule type" value="Genomic_DNA"/>
</dbReference>
<feature type="compositionally biased region" description="Polar residues" evidence="1">
    <location>
        <begin position="58"/>
        <end position="72"/>
    </location>
</feature>
<reference evidence="3 4" key="1">
    <citation type="submission" date="2019-01" db="EMBL/GenBank/DDBJ databases">
        <title>Halorientalis sp. F13-25 a new haloarchaeum isolated from hypersaline water.</title>
        <authorList>
            <person name="Ana D.-V."/>
            <person name="Cristina S.-P."/>
            <person name="Antonio V."/>
        </authorList>
    </citation>
    <scope>NUCLEOTIDE SEQUENCE [LARGE SCALE GENOMIC DNA]</scope>
    <source>
        <strain evidence="3 4">F13-25</strain>
    </source>
</reference>
<dbReference type="OrthoDB" id="234064at2157"/>
<keyword evidence="4" id="KW-1185">Reference proteome</keyword>
<organism evidence="3 4">
    <name type="scientific">Halorientalis pallida</name>
    <dbReference type="NCBI Taxonomy" id="2479928"/>
    <lineage>
        <taxon>Archaea</taxon>
        <taxon>Methanobacteriati</taxon>
        <taxon>Methanobacteriota</taxon>
        <taxon>Stenosarchaea group</taxon>
        <taxon>Halobacteria</taxon>
        <taxon>Halobacteriales</taxon>
        <taxon>Haloarculaceae</taxon>
        <taxon>Halorientalis</taxon>
    </lineage>
</organism>